<protein>
    <recommendedName>
        <fullName evidence="2">histidine kinase</fullName>
        <ecNumber evidence="2">2.7.13.3</ecNumber>
    </recommendedName>
</protein>
<organism evidence="6 7">
    <name type="scientific">Marinomonas communis</name>
    <dbReference type="NCBI Taxonomy" id="28254"/>
    <lineage>
        <taxon>Bacteria</taxon>
        <taxon>Pseudomonadati</taxon>
        <taxon>Pseudomonadota</taxon>
        <taxon>Gammaproteobacteria</taxon>
        <taxon>Oceanospirillales</taxon>
        <taxon>Oceanospirillaceae</taxon>
        <taxon>Marinomonas</taxon>
    </lineage>
</organism>
<keyword evidence="3" id="KW-0597">Phosphoprotein</keyword>
<gene>
    <name evidence="6" type="ORF">C8D85_1733</name>
</gene>
<comment type="caution">
    <text evidence="6">The sequence shown here is derived from an EMBL/GenBank/DDBJ whole genome shotgun (WGS) entry which is preliminary data.</text>
</comment>
<dbReference type="InterPro" id="IPR036890">
    <property type="entry name" value="HATPase_C_sf"/>
</dbReference>
<evidence type="ECO:0000256" key="2">
    <source>
        <dbReference type="ARBA" id="ARBA00012438"/>
    </source>
</evidence>
<evidence type="ECO:0000256" key="3">
    <source>
        <dbReference type="ARBA" id="ARBA00022553"/>
    </source>
</evidence>
<dbReference type="SMART" id="SM00387">
    <property type="entry name" value="HATPase_c"/>
    <property type="match status" value="1"/>
</dbReference>
<dbReference type="SUPFAM" id="SSF55874">
    <property type="entry name" value="ATPase domain of HSP90 chaperone/DNA topoisomerase II/histidine kinase"/>
    <property type="match status" value="1"/>
</dbReference>
<dbReference type="AlphaFoldDB" id="A0A4R6X9G5"/>
<feature type="transmembrane region" description="Helical" evidence="4">
    <location>
        <begin position="189"/>
        <end position="211"/>
    </location>
</feature>
<dbReference type="EC" id="2.7.13.3" evidence="2"/>
<dbReference type="PANTHER" id="PTHR43719:SF28">
    <property type="entry name" value="PEROXIDE STRESS-ACTIVATED HISTIDINE KINASE MAK1-RELATED"/>
    <property type="match status" value="1"/>
</dbReference>
<dbReference type="EMBL" id="SNZA01000002">
    <property type="protein sequence ID" value="TDR14200.1"/>
    <property type="molecule type" value="Genomic_DNA"/>
</dbReference>
<dbReference type="InterPro" id="IPR004358">
    <property type="entry name" value="Sig_transdc_His_kin-like_C"/>
</dbReference>
<evidence type="ECO:0000259" key="5">
    <source>
        <dbReference type="PROSITE" id="PS50109"/>
    </source>
</evidence>
<feature type="transmembrane region" description="Helical" evidence="4">
    <location>
        <begin position="21"/>
        <end position="40"/>
    </location>
</feature>
<keyword evidence="7" id="KW-1185">Reference proteome</keyword>
<accession>A0A4R6X9G5</accession>
<dbReference type="Gene3D" id="3.30.565.10">
    <property type="entry name" value="Histidine kinase-like ATPase, C-terminal domain"/>
    <property type="match status" value="1"/>
</dbReference>
<dbReference type="Proteomes" id="UP000295729">
    <property type="component" value="Unassembled WGS sequence"/>
</dbReference>
<dbReference type="InterPro" id="IPR050956">
    <property type="entry name" value="2C_system_His_kinase"/>
</dbReference>
<keyword evidence="4" id="KW-0472">Membrane</keyword>
<keyword evidence="4" id="KW-1133">Transmembrane helix</keyword>
<dbReference type="PRINTS" id="PR00344">
    <property type="entry name" value="BCTRLSENSOR"/>
</dbReference>
<keyword evidence="6" id="KW-0808">Transferase</keyword>
<dbReference type="InterPro" id="IPR005467">
    <property type="entry name" value="His_kinase_dom"/>
</dbReference>
<dbReference type="OrthoDB" id="6093660at2"/>
<evidence type="ECO:0000313" key="7">
    <source>
        <dbReference type="Proteomes" id="UP000295729"/>
    </source>
</evidence>
<evidence type="ECO:0000256" key="1">
    <source>
        <dbReference type="ARBA" id="ARBA00000085"/>
    </source>
</evidence>
<dbReference type="PANTHER" id="PTHR43719">
    <property type="entry name" value="TWO-COMPONENT HISTIDINE KINASE"/>
    <property type="match status" value="1"/>
</dbReference>
<sequence length="596" mass="67302">MDKGHVTQPPISFFERSLGKLLLLCVLVSSLLTFLLIPLADSSARLNARQVFDSSRWHSLQLQLQTYRLMDYLSGITERDLPLQGNAYFQYDLVLSRVDLLRKGDLGRHIRSFANGRATRLLNIISGELELISLNIEHLEQGKLDQIPILVERLRALDSQVTDFVVIVNQGANDYVTGKRGELDSQLQFIQIISMVLLGLSAALLLITFKLSKKLERAFKRNLRLEKRVKDVQAAKFEIVRRISSELKPSLMGTLNSSASLLQQSLPEDLRIALERITSNHQQMLTQLDCYHDLTLIEANQLQPQLSQDSLRKHLSHSVDSLVQTMSTYRIRALCCVDSRLADQVETDFSRLHEILITLLNHLAPYCQGADLLIQLRPSTLPIMNLPKRSRQRALRMVQISIRDNGEGLPESVQDGLRNNPHNPNNTVMNQIQLMGMGFTFCHFLISALHGELHFTSSKGKGSEIWIDLPMGIEESHDGSTEHTVYDTHIAVLETGGLLDQALVNALRPFISQVSSVTESQLSDYLMLSEELPFKVLFINQLLPLSAEQRDRCMNLQEQGVELVLSQALSQAHPELSSVRRFQYPITPVQLQTILG</sequence>
<name>A0A4R6X9G5_9GAMM</name>
<comment type="catalytic activity">
    <reaction evidence="1">
        <text>ATP + protein L-histidine = ADP + protein N-phospho-L-histidine.</text>
        <dbReference type="EC" id="2.7.13.3"/>
    </reaction>
</comment>
<dbReference type="RefSeq" id="WP_133561653.1">
    <property type="nucleotide sequence ID" value="NZ_SNZA01000002.1"/>
</dbReference>
<dbReference type="InterPro" id="IPR003594">
    <property type="entry name" value="HATPase_dom"/>
</dbReference>
<feature type="domain" description="Histidine kinase" evidence="5">
    <location>
        <begin position="242"/>
        <end position="473"/>
    </location>
</feature>
<keyword evidence="6" id="KW-0418">Kinase</keyword>
<evidence type="ECO:0000256" key="4">
    <source>
        <dbReference type="SAM" id="Phobius"/>
    </source>
</evidence>
<keyword evidence="4" id="KW-0812">Transmembrane</keyword>
<dbReference type="GO" id="GO:0004673">
    <property type="term" value="F:protein histidine kinase activity"/>
    <property type="evidence" value="ECO:0007669"/>
    <property type="project" value="UniProtKB-EC"/>
</dbReference>
<dbReference type="Pfam" id="PF02518">
    <property type="entry name" value="HATPase_c"/>
    <property type="match status" value="1"/>
</dbReference>
<evidence type="ECO:0000313" key="6">
    <source>
        <dbReference type="EMBL" id="TDR14200.1"/>
    </source>
</evidence>
<dbReference type="PROSITE" id="PS50109">
    <property type="entry name" value="HIS_KIN"/>
    <property type="match status" value="1"/>
</dbReference>
<proteinExistence type="predicted"/>
<reference evidence="6 7" key="1">
    <citation type="submission" date="2019-03" db="EMBL/GenBank/DDBJ databases">
        <title>Genomic Encyclopedia of Type Strains, Phase IV (KMG-IV): sequencing the most valuable type-strain genomes for metagenomic binning, comparative biology and taxonomic classification.</title>
        <authorList>
            <person name="Goeker M."/>
        </authorList>
    </citation>
    <scope>NUCLEOTIDE SEQUENCE [LARGE SCALE GENOMIC DNA]</scope>
    <source>
        <strain evidence="6 7">DSM 5604</strain>
    </source>
</reference>